<proteinExistence type="predicted"/>
<organism evidence="2 3">
    <name type="scientific">Legionella maioricensis</name>
    <dbReference type="NCBI Taxonomy" id="2896528"/>
    <lineage>
        <taxon>Bacteria</taxon>
        <taxon>Pseudomonadati</taxon>
        <taxon>Pseudomonadota</taxon>
        <taxon>Gammaproteobacteria</taxon>
        <taxon>Legionellales</taxon>
        <taxon>Legionellaceae</taxon>
        <taxon>Legionella</taxon>
    </lineage>
</organism>
<protein>
    <recommendedName>
        <fullName evidence="4">Secreted protein</fullName>
    </recommendedName>
</protein>
<feature type="signal peptide" evidence="1">
    <location>
        <begin position="1"/>
        <end position="20"/>
    </location>
</feature>
<dbReference type="Proteomes" id="UP001139721">
    <property type="component" value="Unassembled WGS sequence"/>
</dbReference>
<name>A0A9X2ICA3_9GAMM</name>
<gene>
    <name evidence="2" type="ORF">LOX96_05525</name>
</gene>
<keyword evidence="3" id="KW-1185">Reference proteome</keyword>
<evidence type="ECO:0000313" key="3">
    <source>
        <dbReference type="Proteomes" id="UP001139721"/>
    </source>
</evidence>
<reference evidence="2" key="1">
    <citation type="submission" date="2021-11" db="EMBL/GenBank/DDBJ databases">
        <title>Legionella maioricencis sp. nov., a new species isolated from hot water samples in Mallorca.</title>
        <authorList>
            <person name="Crespi S."/>
            <person name="Drasar V."/>
            <person name="Salva-Serra F."/>
            <person name="Jaen-Luchoro D."/>
            <person name="Pineiro-Iglesias B."/>
            <person name="Aliaga F."/>
            <person name="Fernandez-Juarez V."/>
            <person name="Coll G."/>
            <person name="Moore E.R.B."/>
            <person name="Bennasar-Figueras A."/>
        </authorList>
    </citation>
    <scope>NUCLEOTIDE SEQUENCE</scope>
    <source>
        <strain evidence="2">HCPI-6</strain>
    </source>
</reference>
<evidence type="ECO:0000256" key="1">
    <source>
        <dbReference type="SAM" id="SignalP"/>
    </source>
</evidence>
<comment type="caution">
    <text evidence="2">The sequence shown here is derived from an EMBL/GenBank/DDBJ whole genome shotgun (WGS) entry which is preliminary data.</text>
</comment>
<accession>A0A9X2ICA3</accession>
<dbReference type="RefSeq" id="WP_250421048.1">
    <property type="nucleotide sequence ID" value="NZ_JAJKBJ010000004.1"/>
</dbReference>
<dbReference type="AlphaFoldDB" id="A0A9X2ICA3"/>
<evidence type="ECO:0008006" key="4">
    <source>
        <dbReference type="Google" id="ProtNLM"/>
    </source>
</evidence>
<evidence type="ECO:0000313" key="2">
    <source>
        <dbReference type="EMBL" id="MCL9683543.1"/>
    </source>
</evidence>
<sequence length="159" mass="17702">MKIQIVSVFIFCFAATVTFANNASYTGPDDPIIPADSNTIRLKLEQCMEDINEVTSDTDAHDSAKALCQLREQHLSARQQTLKGLAELVAQYKGMTNHDHDQRLAQTISLIQEGVKTCMKALASQEYCHNLGCAEEPENDAIFCDNQATRIINRILGRE</sequence>
<keyword evidence="1" id="KW-0732">Signal</keyword>
<feature type="chain" id="PRO_5040807880" description="Secreted protein" evidence="1">
    <location>
        <begin position="21"/>
        <end position="159"/>
    </location>
</feature>
<dbReference type="EMBL" id="JAJKBJ010000004">
    <property type="protein sequence ID" value="MCL9683543.1"/>
    <property type="molecule type" value="Genomic_DNA"/>
</dbReference>